<evidence type="ECO:0000256" key="3">
    <source>
        <dbReference type="ARBA" id="ARBA00022781"/>
    </source>
</evidence>
<evidence type="ECO:0000256" key="4">
    <source>
        <dbReference type="ARBA" id="ARBA00023065"/>
    </source>
</evidence>
<evidence type="ECO:0000313" key="8">
    <source>
        <dbReference type="EMBL" id="EAT58332.1"/>
    </source>
</evidence>
<reference evidence="8 9" key="1">
    <citation type="submission" date="2006-07" db="EMBL/GenBank/DDBJ databases">
        <title>Annotation of the draft genome assembly of Chlorobium ferroxidans DSM 13031.</title>
        <authorList>
            <consortium name="US DOE Joint Genome Institute (JGI-ORNL)"/>
            <person name="Larimer F."/>
            <person name="Land M."/>
            <person name="Hauser L."/>
        </authorList>
    </citation>
    <scope>NUCLEOTIDE SEQUENCE [LARGE SCALE GENOMIC DNA]</scope>
    <source>
        <strain evidence="8 9">DSM 13031</strain>
    </source>
</reference>
<dbReference type="HAMAP" id="MF_01416">
    <property type="entry name" value="ATP_synth_delta_bact"/>
    <property type="match status" value="1"/>
</dbReference>
<proteinExistence type="inferred from homology"/>
<comment type="subcellular location">
    <subcellularLocation>
        <location evidence="7">Cell membrane</location>
        <topology evidence="7">Peripheral membrane protein</topology>
    </subcellularLocation>
    <subcellularLocation>
        <location evidence="1">Membrane</location>
    </subcellularLocation>
</comment>
<dbReference type="Gene3D" id="1.10.520.20">
    <property type="entry name" value="N-terminal domain of the delta subunit of the F1F0-ATP synthase"/>
    <property type="match status" value="1"/>
</dbReference>
<keyword evidence="5 7" id="KW-0472">Membrane</keyword>
<dbReference type="Pfam" id="PF00213">
    <property type="entry name" value="OSCP"/>
    <property type="match status" value="1"/>
</dbReference>
<dbReference type="Proteomes" id="UP000004162">
    <property type="component" value="Unassembled WGS sequence"/>
</dbReference>
<dbReference type="AlphaFoldDB" id="Q0YPS9"/>
<sequence length="181" mass="19731">MSSLIASRRYASALLSSAEEGGFLDTIVEELKQIRDVLNNSRDLVHVLRSPLIQGDKKVHILEEIFRDSVGQKMHLFLSLIAKKKRAGLLPEIIDEFQVLLDEKQGVLNADVTSAVALSDLQVSDLVSKLTASTGKTIRAKMKVNADLIGGVSVKIGDTILDGSVSHQLEMLKHSLMTDAV</sequence>
<keyword evidence="4 7" id="KW-0406">Ion transport</keyword>
<dbReference type="PRINTS" id="PR00125">
    <property type="entry name" value="ATPASEDELTA"/>
</dbReference>
<dbReference type="OrthoDB" id="9802471at2"/>
<keyword evidence="7" id="KW-0139">CF(1)</keyword>
<dbReference type="GO" id="GO:0045259">
    <property type="term" value="C:proton-transporting ATP synthase complex"/>
    <property type="evidence" value="ECO:0007669"/>
    <property type="project" value="UniProtKB-KW"/>
</dbReference>
<evidence type="ECO:0000256" key="2">
    <source>
        <dbReference type="ARBA" id="ARBA00022448"/>
    </source>
</evidence>
<comment type="subunit">
    <text evidence="7">F-type ATPases have 2 components, F(1) - the catalytic core - and F(0) - the membrane proton channel. F(1) has five subunits: alpha(3), beta(3), gamma(1), delta(1), epsilon(1). F(0) has three main subunits: a(1), b(2) and c(10-14). The alpha and beta chains form an alternating ring which encloses part of the gamma chain. F(1) is attached to F(0) by a central stalk formed by the gamma and epsilon chains, while a peripheral stalk is formed by the delta and b chains.</text>
</comment>
<organism evidence="8 9">
    <name type="scientific">Chlorobium ferrooxidans DSM 13031</name>
    <dbReference type="NCBI Taxonomy" id="377431"/>
    <lineage>
        <taxon>Bacteria</taxon>
        <taxon>Pseudomonadati</taxon>
        <taxon>Chlorobiota</taxon>
        <taxon>Chlorobiia</taxon>
        <taxon>Chlorobiales</taxon>
        <taxon>Chlorobiaceae</taxon>
        <taxon>Chlorobium/Pelodictyon group</taxon>
        <taxon>Chlorobium</taxon>
    </lineage>
</organism>
<reference evidence="8 9" key="2">
    <citation type="submission" date="2006-07" db="EMBL/GenBank/DDBJ databases">
        <title>Sequencing of the draft genome and assembly of Chlorobium ferroxidans DSM 13031.</title>
        <authorList>
            <consortium name="US DOE Joint Genome Institute (JGI-PGF)"/>
            <person name="Copeland A."/>
            <person name="Lucas S."/>
            <person name="Lapidus A."/>
            <person name="Barry K."/>
            <person name="Glavina del Rio T."/>
            <person name="Dalin E."/>
            <person name="Tice H."/>
            <person name="Bruce D."/>
            <person name="Pitluck S."/>
            <person name="Richardson P."/>
        </authorList>
    </citation>
    <scope>NUCLEOTIDE SEQUENCE [LARGE SCALE GENOMIC DNA]</scope>
    <source>
        <strain evidence="8 9">DSM 13031</strain>
    </source>
</reference>
<keyword evidence="2 7" id="KW-0813">Transport</keyword>
<evidence type="ECO:0000256" key="7">
    <source>
        <dbReference type="HAMAP-Rule" id="MF_01416"/>
    </source>
</evidence>
<dbReference type="InterPro" id="IPR000711">
    <property type="entry name" value="ATPase_OSCP/dsu"/>
</dbReference>
<dbReference type="InterPro" id="IPR026015">
    <property type="entry name" value="ATP_synth_OSCP/delta_N_sf"/>
</dbReference>
<comment type="function">
    <text evidence="7">This protein is part of the stalk that links CF(0) to CF(1). It either transmits conformational changes from CF(0) to CF(1) or is implicated in proton conduction.</text>
</comment>
<comment type="caution">
    <text evidence="8">The sequence shown here is derived from an EMBL/GenBank/DDBJ whole genome shotgun (WGS) entry which is preliminary data.</text>
</comment>
<accession>Q0YPS9</accession>
<dbReference type="EMBL" id="AASE01000023">
    <property type="protein sequence ID" value="EAT58332.1"/>
    <property type="molecule type" value="Genomic_DNA"/>
</dbReference>
<protein>
    <recommendedName>
        <fullName evidence="7">ATP synthase subunit delta</fullName>
    </recommendedName>
    <alternativeName>
        <fullName evidence="7">ATP synthase F(1) sector subunit delta</fullName>
    </alternativeName>
    <alternativeName>
        <fullName evidence="7">F-type ATPase subunit delta</fullName>
        <shortName evidence="7">F-ATPase subunit delta</shortName>
    </alternativeName>
</protein>
<dbReference type="NCBIfam" id="NF004403">
    <property type="entry name" value="PRK05758.2-4"/>
    <property type="match status" value="1"/>
</dbReference>
<evidence type="ECO:0000313" key="9">
    <source>
        <dbReference type="Proteomes" id="UP000004162"/>
    </source>
</evidence>
<keyword evidence="9" id="KW-1185">Reference proteome</keyword>
<dbReference type="SUPFAM" id="SSF47928">
    <property type="entry name" value="N-terminal domain of the delta subunit of the F1F0-ATP synthase"/>
    <property type="match status" value="1"/>
</dbReference>
<evidence type="ECO:0000256" key="6">
    <source>
        <dbReference type="ARBA" id="ARBA00023310"/>
    </source>
</evidence>
<dbReference type="GO" id="GO:0005886">
    <property type="term" value="C:plasma membrane"/>
    <property type="evidence" value="ECO:0007669"/>
    <property type="project" value="UniProtKB-SubCell"/>
</dbReference>
<comment type="similarity">
    <text evidence="7">Belongs to the ATPase delta chain family.</text>
</comment>
<dbReference type="NCBIfam" id="TIGR01145">
    <property type="entry name" value="ATP_synt_delta"/>
    <property type="match status" value="1"/>
</dbReference>
<keyword evidence="3 7" id="KW-0375">Hydrogen ion transport</keyword>
<comment type="function">
    <text evidence="7">F(1)F(0) ATP synthase produces ATP from ADP in the presence of a proton or sodium gradient. F-type ATPases consist of two structural domains, F(1) containing the extramembraneous catalytic core and F(0) containing the membrane proton channel, linked together by a central stalk and a peripheral stalk. During catalysis, ATP synthesis in the catalytic domain of F(1) is coupled via a rotary mechanism of the central stalk subunits to proton translocation.</text>
</comment>
<gene>
    <name evidence="7" type="primary">atpH</name>
    <name evidence="8" type="ORF">CferDRAFT_0448</name>
</gene>
<evidence type="ECO:0000256" key="1">
    <source>
        <dbReference type="ARBA" id="ARBA00004370"/>
    </source>
</evidence>
<keyword evidence="6 7" id="KW-0066">ATP synthesis</keyword>
<name>Q0YPS9_9CHLB</name>
<dbReference type="GO" id="GO:0046933">
    <property type="term" value="F:proton-transporting ATP synthase activity, rotational mechanism"/>
    <property type="evidence" value="ECO:0007669"/>
    <property type="project" value="UniProtKB-UniRule"/>
</dbReference>
<dbReference type="PANTHER" id="PTHR11910">
    <property type="entry name" value="ATP SYNTHASE DELTA CHAIN"/>
    <property type="match status" value="1"/>
</dbReference>
<keyword evidence="7" id="KW-1003">Cell membrane</keyword>
<dbReference type="RefSeq" id="WP_006367088.1">
    <property type="nucleotide sequence ID" value="NZ_AASE01000023.1"/>
</dbReference>
<evidence type="ECO:0000256" key="5">
    <source>
        <dbReference type="ARBA" id="ARBA00023136"/>
    </source>
</evidence>